<evidence type="ECO:0000256" key="1">
    <source>
        <dbReference type="ARBA" id="ARBA00004245"/>
    </source>
</evidence>
<dbReference type="Proteomes" id="UP001642484">
    <property type="component" value="Unassembled WGS sequence"/>
</dbReference>
<evidence type="ECO:0000259" key="6">
    <source>
        <dbReference type="PROSITE" id="PS50222"/>
    </source>
</evidence>
<dbReference type="PANTHER" id="PTHR24107">
    <property type="entry name" value="YNEIN REGULATORY COMPLEX SUBUNIT 5"/>
    <property type="match status" value="1"/>
</dbReference>
<dbReference type="Gene3D" id="3.80.10.10">
    <property type="entry name" value="Ribonuclease Inhibitor"/>
    <property type="match status" value="1"/>
</dbReference>
<dbReference type="PROSITE" id="PS00018">
    <property type="entry name" value="EF_HAND_1"/>
    <property type="match status" value="3"/>
</dbReference>
<dbReference type="Gene3D" id="1.10.238.10">
    <property type="entry name" value="EF-hand"/>
    <property type="match status" value="2"/>
</dbReference>
<feature type="domain" description="EF-hand" evidence="6">
    <location>
        <begin position="1298"/>
        <end position="1333"/>
    </location>
</feature>
<evidence type="ECO:0000256" key="2">
    <source>
        <dbReference type="ARBA" id="ARBA00022490"/>
    </source>
</evidence>
<accession>A0ABP0QL91</accession>
<dbReference type="InterPro" id="IPR018247">
    <property type="entry name" value="EF_Hand_1_Ca_BS"/>
</dbReference>
<dbReference type="InterPro" id="IPR011992">
    <property type="entry name" value="EF-hand-dom_pair"/>
</dbReference>
<dbReference type="PROSITE" id="PS50222">
    <property type="entry name" value="EF_HAND_2"/>
    <property type="match status" value="2"/>
</dbReference>
<keyword evidence="8" id="KW-1185">Reference proteome</keyword>
<feature type="domain" description="EF-hand" evidence="6">
    <location>
        <begin position="1347"/>
        <end position="1382"/>
    </location>
</feature>
<keyword evidence="4" id="KW-0206">Cytoskeleton</keyword>
<feature type="region of interest" description="Disordered" evidence="5">
    <location>
        <begin position="34"/>
        <end position="54"/>
    </location>
</feature>
<organism evidence="7 8">
    <name type="scientific">Durusdinium trenchii</name>
    <dbReference type="NCBI Taxonomy" id="1381693"/>
    <lineage>
        <taxon>Eukaryota</taxon>
        <taxon>Sar</taxon>
        <taxon>Alveolata</taxon>
        <taxon>Dinophyceae</taxon>
        <taxon>Suessiales</taxon>
        <taxon>Symbiodiniaceae</taxon>
        <taxon>Durusdinium</taxon>
    </lineage>
</organism>
<protein>
    <recommendedName>
        <fullName evidence="6">EF-hand domain-containing protein</fullName>
    </recommendedName>
</protein>
<gene>
    <name evidence="7" type="ORF">CCMP2556_LOCUS42865</name>
</gene>
<feature type="compositionally biased region" description="Low complexity" evidence="5">
    <location>
        <begin position="43"/>
        <end position="52"/>
    </location>
</feature>
<dbReference type="SUPFAM" id="SSF47473">
    <property type="entry name" value="EF-hand"/>
    <property type="match status" value="1"/>
</dbReference>
<proteinExistence type="predicted"/>
<evidence type="ECO:0000256" key="3">
    <source>
        <dbReference type="ARBA" id="ARBA00022837"/>
    </source>
</evidence>
<evidence type="ECO:0000256" key="5">
    <source>
        <dbReference type="SAM" id="MobiDB-lite"/>
    </source>
</evidence>
<dbReference type="SUPFAM" id="SSF52047">
    <property type="entry name" value="RNI-like"/>
    <property type="match status" value="1"/>
</dbReference>
<feature type="region of interest" description="Disordered" evidence="5">
    <location>
        <begin position="287"/>
        <end position="306"/>
    </location>
</feature>
<dbReference type="InterPro" id="IPR002048">
    <property type="entry name" value="EF_hand_dom"/>
</dbReference>
<dbReference type="EMBL" id="CAXAMN010024694">
    <property type="protein sequence ID" value="CAK9088981.1"/>
    <property type="molecule type" value="Genomic_DNA"/>
</dbReference>
<dbReference type="InterPro" id="IPR052410">
    <property type="entry name" value="DRC5"/>
</dbReference>
<evidence type="ECO:0000256" key="4">
    <source>
        <dbReference type="ARBA" id="ARBA00023212"/>
    </source>
</evidence>
<dbReference type="CDD" id="cd00051">
    <property type="entry name" value="EFh"/>
    <property type="match status" value="1"/>
</dbReference>
<sequence>MYFWFLAQVRRASPQRGPAQWRFARGLKMEPEEVDELDEESFGSDSSSDAESVQPIIPPSRRFEAGFQGADGIFIDFVCRMTKSRHPLLVMLLGDAKSRQQMARRASRSVAGGKMLRSYKDAKDLINFERLEWNLMDLLTSFWKKQKHPGWLTRPDALQQIVRRIRMHQRMELCVQSELGEYIVELEKQKTQVLQQAMVAKHEENDTSDEPSRRQGFWHTFHRGTRKGDWRPVTPAKTELYLPTLDGRGWVPPRASISQAVQKETKPLSSVKSAPELRKRLPFLTHALQASSEDRDQNRFTPPDSMRRCHPDRKMWWFQSGYEERRLSVEQREEVMSSKRSSALPSLPTLVKHRCPMSHFGECPVEPAEVEERTVRQRKNNSRGFRGHHHLPPIEDAVVPVYGDSEDLDDAISPTKQYIHACQREQVVPVPSSFVTGHSKKVDAGGKTLVDSDLLTLCAVGRSTGVEEVDFSGGKLLSDFVLGTFLEDVLLVPHTPLRIQRLSLKDCRNASSRAQASVVQLLQGDCGSKLRFLDLSGICLSMRHLDSFCGAVEKHQSLQTLKLCNTGLGGAIDVIRCLQRILGGRIQVLDVGWNCFTAPELKFLGELASKNHNLQQLGLANCAASSQKNSSISPCVFFIEELVHGVSLRSLDIAMNRLDFRGALVIEDALEQSRQLTTLNVAHNPLGIMGLRSLLRLLAREKSGLVSIDMENCFTGELMLSVEGIQVFTYTDPGGRYNLDLDRPYHRSLLRTLYKVGENLQLKPADTCYDISYAPGQFTLPSLPGPTGVWPVPTSGRLDLSFSIEKAIQRAVKGVAEENFGKVLAKYNEVMRFTPHFRKLIPLLAQWRLLEGHEQEQLAMLSALGRDFVFTATHLRQLCNCKSMVGTVVARLLPTLVGGKFSLNMAIRKVDNMSEFIKMLTLCKEYLLFNPESPTGHYKLDLSNTPSAYVAQALALLDRWESGLAKRKDLVDISENGDYSCVRNCMYAHEPLLGAQTGLQSFDQWVIPEKETLELDYVTNQRPDCHGAVLDDASFKKFLTILQQAECDGSTQIKVTRNLAHYINLTSMQMRQLLGVYQYSELREEALITTFFRIIDIHNEKIFRVRYEEQSELDRLRARLGYCTFFTYVQPEQVTYDFDFAKYDQRLAANIFFSLANAEKRDNIANFRYTLPDGTIDKLELGVPRSWDQFARMPKEGIFHFTYKCSPQDRKFALRKSLLLQYGKWKVDVAESEVTWWAAANEAPEDVLEFLFWLRAKFQDTNKAFEAFDGVDGNGVLGLREFEEGMRLLKCRKFKGKDEKQRWTDIFRFLDPSGEGQVSKDEFLTLDTFWAEVEFSIREFMDWANRIFGKDLKRLWKALDEDGGGSIQRDEWESSLDKVGYFGPSGPIFSFIDDDDGGEISWTEFQMLKRFQRTDA</sequence>
<evidence type="ECO:0000313" key="8">
    <source>
        <dbReference type="Proteomes" id="UP001642484"/>
    </source>
</evidence>
<reference evidence="7 8" key="1">
    <citation type="submission" date="2024-02" db="EMBL/GenBank/DDBJ databases">
        <authorList>
            <person name="Chen Y."/>
            <person name="Shah S."/>
            <person name="Dougan E. K."/>
            <person name="Thang M."/>
            <person name="Chan C."/>
        </authorList>
    </citation>
    <scope>NUCLEOTIDE SEQUENCE [LARGE SCALE GENOMIC DNA]</scope>
</reference>
<dbReference type="PANTHER" id="PTHR24107:SF2">
    <property type="entry name" value="NLR FAMILY CARD DOMAIN CONTAINING 3"/>
    <property type="match status" value="1"/>
</dbReference>
<keyword evidence="3" id="KW-0106">Calcium</keyword>
<comment type="subcellular location">
    <subcellularLocation>
        <location evidence="1">Cytoplasm</location>
        <location evidence="1">Cytoskeleton</location>
    </subcellularLocation>
</comment>
<name>A0ABP0QL91_9DINO</name>
<evidence type="ECO:0000313" key="7">
    <source>
        <dbReference type="EMBL" id="CAK9088981.1"/>
    </source>
</evidence>
<comment type="caution">
    <text evidence="7">The sequence shown here is derived from an EMBL/GenBank/DDBJ whole genome shotgun (WGS) entry which is preliminary data.</text>
</comment>
<dbReference type="InterPro" id="IPR032675">
    <property type="entry name" value="LRR_dom_sf"/>
</dbReference>
<keyword evidence="2" id="KW-0963">Cytoplasm</keyword>